<evidence type="ECO:0000313" key="3">
    <source>
        <dbReference type="Proteomes" id="UP000078561"/>
    </source>
</evidence>
<evidence type="ECO:0000313" key="2">
    <source>
        <dbReference type="EMBL" id="SAM02157.1"/>
    </source>
</evidence>
<protein>
    <submittedName>
        <fullName evidence="2">Uncharacterized protein</fullName>
    </submittedName>
</protein>
<dbReference type="Proteomes" id="UP000078561">
    <property type="component" value="Unassembled WGS sequence"/>
</dbReference>
<organism evidence="2">
    <name type="scientific">Absidia glauca</name>
    <name type="common">Pin mould</name>
    <dbReference type="NCBI Taxonomy" id="4829"/>
    <lineage>
        <taxon>Eukaryota</taxon>
        <taxon>Fungi</taxon>
        <taxon>Fungi incertae sedis</taxon>
        <taxon>Mucoromycota</taxon>
        <taxon>Mucoromycotina</taxon>
        <taxon>Mucoromycetes</taxon>
        <taxon>Mucorales</taxon>
        <taxon>Cunninghamellaceae</taxon>
        <taxon>Absidia</taxon>
    </lineage>
</organism>
<proteinExistence type="predicted"/>
<gene>
    <name evidence="2" type="primary">ABSGL_07920.1 scaffold 9181</name>
</gene>
<dbReference type="InParanoid" id="A0A168PCS4"/>
<keyword evidence="3" id="KW-1185">Reference proteome</keyword>
<dbReference type="AlphaFoldDB" id="A0A168PCS4"/>
<dbReference type="EMBL" id="LT553674">
    <property type="protein sequence ID" value="SAM02157.1"/>
    <property type="molecule type" value="Genomic_DNA"/>
</dbReference>
<accession>A0A168PCS4</accession>
<name>A0A168PCS4_ABSGL</name>
<evidence type="ECO:0000256" key="1">
    <source>
        <dbReference type="SAM" id="MobiDB-lite"/>
    </source>
</evidence>
<reference evidence="2" key="1">
    <citation type="submission" date="2016-04" db="EMBL/GenBank/DDBJ databases">
        <authorList>
            <person name="Evans L.H."/>
            <person name="Alamgir A."/>
            <person name="Owens N."/>
            <person name="Weber N.D."/>
            <person name="Virtaneva K."/>
            <person name="Barbian K."/>
            <person name="Babar A."/>
            <person name="Rosenke K."/>
        </authorList>
    </citation>
    <scope>NUCLEOTIDE SEQUENCE [LARGE SCALE GENOMIC DNA]</scope>
    <source>
        <strain evidence="2">CBS 101.48</strain>
    </source>
</reference>
<feature type="region of interest" description="Disordered" evidence="1">
    <location>
        <begin position="62"/>
        <end position="92"/>
    </location>
</feature>
<dbReference type="OrthoDB" id="2286319at2759"/>
<sequence>MDAQYLLMKRLATASHDKIYPSVTPKCEVQLRRTLLTTRQQHLDNGRDISDDDWTWFTQTIQADDNDDDKPCDWLDHEDDGSDSPRKRSKSSLCTPAVLLRV</sequence>